<evidence type="ECO:0000313" key="5">
    <source>
        <dbReference type="Proteomes" id="UP001465976"/>
    </source>
</evidence>
<dbReference type="PANTHER" id="PTHR37539">
    <property type="entry name" value="SECRETED PROTEIN-RELATED"/>
    <property type="match status" value="1"/>
</dbReference>
<evidence type="ECO:0000259" key="3">
    <source>
        <dbReference type="Pfam" id="PF09995"/>
    </source>
</evidence>
<proteinExistence type="predicted"/>
<reference evidence="4 5" key="1">
    <citation type="submission" date="2024-02" db="EMBL/GenBank/DDBJ databases">
        <title>A draft genome for the cacao thread blight pathogen Marasmius crinis-equi.</title>
        <authorList>
            <person name="Cohen S.P."/>
            <person name="Baruah I.K."/>
            <person name="Amoako-Attah I."/>
            <person name="Bukari Y."/>
            <person name="Meinhardt L.W."/>
            <person name="Bailey B.A."/>
        </authorList>
    </citation>
    <scope>NUCLEOTIDE SEQUENCE [LARGE SCALE GENOMIC DNA]</scope>
    <source>
        <strain evidence="4 5">GH-76</strain>
    </source>
</reference>
<dbReference type="InterPro" id="IPR018713">
    <property type="entry name" value="MPAB/Lcp_cat_dom"/>
</dbReference>
<comment type="caution">
    <text evidence="4">The sequence shown here is derived from an EMBL/GenBank/DDBJ whole genome shotgun (WGS) entry which is preliminary data.</text>
</comment>
<accession>A0ABR3F5I3</accession>
<protein>
    <recommendedName>
        <fullName evidence="3">ER-bound oxygenase mpaB/mpaB'/Rubber oxygenase catalytic domain-containing protein</fullName>
    </recommendedName>
</protein>
<evidence type="ECO:0000256" key="1">
    <source>
        <dbReference type="SAM" id="MobiDB-lite"/>
    </source>
</evidence>
<dbReference type="Pfam" id="PF09995">
    <property type="entry name" value="MPAB_Lcp_cat"/>
    <property type="match status" value="1"/>
</dbReference>
<keyword evidence="2" id="KW-1133">Transmembrane helix</keyword>
<feature type="region of interest" description="Disordered" evidence="1">
    <location>
        <begin position="1"/>
        <end position="20"/>
    </location>
</feature>
<feature type="domain" description="ER-bound oxygenase mpaB/mpaB'/Rubber oxygenase catalytic" evidence="3">
    <location>
        <begin position="187"/>
        <end position="390"/>
    </location>
</feature>
<feature type="transmembrane region" description="Helical" evidence="2">
    <location>
        <begin position="650"/>
        <end position="675"/>
    </location>
</feature>
<dbReference type="InterPro" id="IPR037473">
    <property type="entry name" value="Lcp-like"/>
</dbReference>
<gene>
    <name evidence="4" type="ORF">V5O48_011453</name>
</gene>
<organism evidence="4 5">
    <name type="scientific">Marasmius crinis-equi</name>
    <dbReference type="NCBI Taxonomy" id="585013"/>
    <lineage>
        <taxon>Eukaryota</taxon>
        <taxon>Fungi</taxon>
        <taxon>Dikarya</taxon>
        <taxon>Basidiomycota</taxon>
        <taxon>Agaricomycotina</taxon>
        <taxon>Agaricomycetes</taxon>
        <taxon>Agaricomycetidae</taxon>
        <taxon>Agaricales</taxon>
        <taxon>Marasmiineae</taxon>
        <taxon>Marasmiaceae</taxon>
        <taxon>Marasmius</taxon>
    </lineage>
</organism>
<keyword evidence="2" id="KW-0812">Transmembrane</keyword>
<keyword evidence="2" id="KW-0472">Membrane</keyword>
<feature type="compositionally biased region" description="Polar residues" evidence="1">
    <location>
        <begin position="1"/>
        <end position="13"/>
    </location>
</feature>
<name>A0ABR3F5I3_9AGAR</name>
<dbReference type="EMBL" id="JBAHYK010000921">
    <property type="protein sequence ID" value="KAL0570507.1"/>
    <property type="molecule type" value="Genomic_DNA"/>
</dbReference>
<keyword evidence="5" id="KW-1185">Reference proteome</keyword>
<evidence type="ECO:0000256" key="2">
    <source>
        <dbReference type="SAM" id="Phobius"/>
    </source>
</evidence>
<sequence>MASSKLRVPSSTGKRPRIDANQPIRLIRHSSQTASLKQGDVIQIYGHHIVWDEHCVSEDVVIQWRMEGDPLCDAALVHLLSDTTPVGMDMYDRLQTFVTKLDAHDNASPAITFWRSITEIPPNDIRVTDDQFERGRALFLDHSIQISQSLLYFSLAGGFASPRIVRTLEAVSYLLPSSPGPASPASNDRIYRRLMETFQFVLDVMRCCAPESDAKGASHLLPGGEGWKSMVRVRMLHGVARARVKAKTHRTPDDPRVNDVPISQEDMSATLASFSTVSLWTLTALGLTPTREDAQAFLAIWKHVGFYMGVSPIILRRYFCDVDVSDKFLASIIIHLFSPDDEDDISFHAPTMPILIATTGRPPLRNTLEWNCAVTHRLLGYELATYLKVPEPAWSMKLKTEAVLALQSVPVLFSRVYGRSFRRGWLEKRRWVYAVGMILTLRGTLGMRRTKFRPGGEEQPKWDDEKVKADPELTRKARIVFREVIAEMMAILIWIGAMGLCLDRWRTVYKDPVRVWNLSESEPTMLSTFSLAVLCLNILGQMVTGAAFEPANPVFLAARQKDDDSTGAFTTHLQTMGLPYPPAELDTESAQPLPTTFTIARVESHTTVYEVQTTTLYPFAHAAASATSTPTPSPTPTNRSTQAELSDKKLIFWLAGGICGVVLFLAAILIVYVGARRKVRRNDRLAESGVEGQASNGTKAGLKVEARTPDKPILFGVANGKIWMDQPVQRHSEEEDR</sequence>
<evidence type="ECO:0000313" key="4">
    <source>
        <dbReference type="EMBL" id="KAL0570507.1"/>
    </source>
</evidence>
<dbReference type="PANTHER" id="PTHR37539:SF1">
    <property type="entry name" value="ER-BOUND OXYGENASE MPAB_MPAB'_RUBBER OXYGENASE CATALYTIC DOMAIN-CONTAINING PROTEIN"/>
    <property type="match status" value="1"/>
</dbReference>
<dbReference type="Proteomes" id="UP001465976">
    <property type="component" value="Unassembled WGS sequence"/>
</dbReference>